<accession>A0A803PJT3</accession>
<sequence>MFGDLDERDSDDDSSVECIRRNTMENPADVGTSPKRNRASQVKKMTKAFGLGCPLAHKGPVAPKGTGMKVPKPEGGNDCPSDSVTQDEGAEEEYSNDSWPLGTSKCI</sequence>
<evidence type="ECO:0000256" key="1">
    <source>
        <dbReference type="SAM" id="MobiDB-lite"/>
    </source>
</evidence>
<dbReference type="Proteomes" id="UP000596661">
    <property type="component" value="Chromosome 5"/>
</dbReference>
<keyword evidence="3" id="KW-1185">Reference proteome</keyword>
<reference evidence="2" key="1">
    <citation type="submission" date="2018-11" db="EMBL/GenBank/DDBJ databases">
        <authorList>
            <person name="Grassa J C."/>
        </authorList>
    </citation>
    <scope>NUCLEOTIDE SEQUENCE [LARGE SCALE GENOMIC DNA]</scope>
</reference>
<dbReference type="AlphaFoldDB" id="A0A803PJT3"/>
<dbReference type="EnsemblPlants" id="evm.model.05.1052">
    <property type="protein sequence ID" value="cds.evm.model.05.1052"/>
    <property type="gene ID" value="evm.TU.05.1052"/>
</dbReference>
<reference evidence="2" key="2">
    <citation type="submission" date="2021-03" db="UniProtKB">
        <authorList>
            <consortium name="EnsemblPlants"/>
        </authorList>
    </citation>
    <scope>IDENTIFICATION</scope>
</reference>
<feature type="compositionally biased region" description="Acidic residues" evidence="1">
    <location>
        <begin position="1"/>
        <end position="15"/>
    </location>
</feature>
<protein>
    <submittedName>
        <fullName evidence="2">Uncharacterized protein</fullName>
    </submittedName>
</protein>
<evidence type="ECO:0000313" key="2">
    <source>
        <dbReference type="EnsemblPlants" id="cds.evm.model.05.1052"/>
    </source>
</evidence>
<feature type="region of interest" description="Disordered" evidence="1">
    <location>
        <begin position="1"/>
        <end position="107"/>
    </location>
</feature>
<evidence type="ECO:0000313" key="3">
    <source>
        <dbReference type="Proteomes" id="UP000596661"/>
    </source>
</evidence>
<organism evidence="2 3">
    <name type="scientific">Cannabis sativa</name>
    <name type="common">Hemp</name>
    <name type="synonym">Marijuana</name>
    <dbReference type="NCBI Taxonomy" id="3483"/>
    <lineage>
        <taxon>Eukaryota</taxon>
        <taxon>Viridiplantae</taxon>
        <taxon>Streptophyta</taxon>
        <taxon>Embryophyta</taxon>
        <taxon>Tracheophyta</taxon>
        <taxon>Spermatophyta</taxon>
        <taxon>Magnoliopsida</taxon>
        <taxon>eudicotyledons</taxon>
        <taxon>Gunneridae</taxon>
        <taxon>Pentapetalae</taxon>
        <taxon>rosids</taxon>
        <taxon>fabids</taxon>
        <taxon>Rosales</taxon>
        <taxon>Cannabaceae</taxon>
        <taxon>Cannabis</taxon>
    </lineage>
</organism>
<proteinExistence type="predicted"/>
<dbReference type="Gramene" id="evm.model.05.1052">
    <property type="protein sequence ID" value="cds.evm.model.05.1052"/>
    <property type="gene ID" value="evm.TU.05.1052"/>
</dbReference>
<dbReference type="EMBL" id="UZAU01000489">
    <property type="status" value="NOT_ANNOTATED_CDS"/>
    <property type="molecule type" value="Genomic_DNA"/>
</dbReference>
<name>A0A803PJT3_CANSA</name>